<organism evidence="2 4">
    <name type="scientific">Didymodactylos carnosus</name>
    <dbReference type="NCBI Taxonomy" id="1234261"/>
    <lineage>
        <taxon>Eukaryota</taxon>
        <taxon>Metazoa</taxon>
        <taxon>Spiralia</taxon>
        <taxon>Gnathifera</taxon>
        <taxon>Rotifera</taxon>
        <taxon>Eurotatoria</taxon>
        <taxon>Bdelloidea</taxon>
        <taxon>Philodinida</taxon>
        <taxon>Philodinidae</taxon>
        <taxon>Didymodactylos</taxon>
    </lineage>
</organism>
<keyword evidence="1" id="KW-1133">Transmembrane helix</keyword>
<gene>
    <name evidence="2" type="ORF">GPM918_LOCUS23939</name>
    <name evidence="3" type="ORF">SRO942_LOCUS23937</name>
</gene>
<evidence type="ECO:0000256" key="1">
    <source>
        <dbReference type="SAM" id="Phobius"/>
    </source>
</evidence>
<keyword evidence="1" id="KW-0472">Membrane</keyword>
<keyword evidence="1" id="KW-0812">Transmembrane</keyword>
<comment type="caution">
    <text evidence="2">The sequence shown here is derived from an EMBL/GenBank/DDBJ whole genome shotgun (WGS) entry which is preliminary data.</text>
</comment>
<dbReference type="Proteomes" id="UP000663829">
    <property type="component" value="Unassembled WGS sequence"/>
</dbReference>
<reference evidence="2" key="1">
    <citation type="submission" date="2021-02" db="EMBL/GenBank/DDBJ databases">
        <authorList>
            <person name="Nowell W R."/>
        </authorList>
    </citation>
    <scope>NUCLEOTIDE SEQUENCE</scope>
</reference>
<dbReference type="EMBL" id="CAJNOQ010008741">
    <property type="protein sequence ID" value="CAF1205452.1"/>
    <property type="molecule type" value="Genomic_DNA"/>
</dbReference>
<sequence length="130" mass="14949">MVCKKYNVFDISLSRHTTLKPLKFGIIDEIKSTARIGLCEFVYEKNSIPLFDKQKHIDYIVESSISVIQRLIQICSDSVIRRSAIINISTGTHDLFSLYITLILSLMILTNLSVSYLEDFQQLNQLKFAE</sequence>
<proteinExistence type="predicted"/>
<dbReference type="EMBL" id="CAJOBC010008741">
    <property type="protein sequence ID" value="CAF3969687.1"/>
    <property type="molecule type" value="Genomic_DNA"/>
</dbReference>
<evidence type="ECO:0000313" key="3">
    <source>
        <dbReference type="EMBL" id="CAF3969687.1"/>
    </source>
</evidence>
<evidence type="ECO:0000313" key="4">
    <source>
        <dbReference type="Proteomes" id="UP000663829"/>
    </source>
</evidence>
<feature type="transmembrane region" description="Helical" evidence="1">
    <location>
        <begin position="96"/>
        <end position="117"/>
    </location>
</feature>
<evidence type="ECO:0000313" key="2">
    <source>
        <dbReference type="EMBL" id="CAF1205452.1"/>
    </source>
</evidence>
<keyword evidence="4" id="KW-1185">Reference proteome</keyword>
<protein>
    <submittedName>
        <fullName evidence="2">Uncharacterized protein</fullName>
    </submittedName>
</protein>
<dbReference type="AlphaFoldDB" id="A0A814WRZ4"/>
<dbReference type="Proteomes" id="UP000681722">
    <property type="component" value="Unassembled WGS sequence"/>
</dbReference>
<accession>A0A814WRZ4</accession>
<name>A0A814WRZ4_9BILA</name>